<sequence>MTASGGSPDEGAHDGTTSPPAAGEQSPGQPGSPMFGAPWAAPGASSPAADYPPGYPPPGYPPGPLGPAGYPSDYATGYPPPISPPTYAPPGYSPYGTPQADYPGPYPAPMASPYGGVAYPPPSYPGGNFPPPYPPPDYMGGYYSPAAPAMPGTNTMAIVSLVSSFVGVFCCIGSIVSIVMGTIALNQIKQTREDGYGLAVAGIVIGVATLLVYLIVAIFSIPSR</sequence>
<accession>A0AB38UX22</accession>
<dbReference type="Pfam" id="PF13828">
    <property type="entry name" value="DUF4190"/>
    <property type="match status" value="1"/>
</dbReference>
<gene>
    <name evidence="4" type="ORF">LAUMK42_03993</name>
    <name evidence="5" type="ORF">LAUMK4_03924</name>
</gene>
<feature type="compositionally biased region" description="Pro residues" evidence="1">
    <location>
        <begin position="53"/>
        <end position="65"/>
    </location>
</feature>
<feature type="region of interest" description="Disordered" evidence="1">
    <location>
        <begin position="1"/>
        <end position="75"/>
    </location>
</feature>
<feature type="compositionally biased region" description="Low complexity" evidence="1">
    <location>
        <begin position="36"/>
        <end position="52"/>
    </location>
</feature>
<dbReference type="RefSeq" id="WP_075545561.1">
    <property type="nucleotide sequence ID" value="NZ_CADEAW010000046.1"/>
</dbReference>
<evidence type="ECO:0000256" key="2">
    <source>
        <dbReference type="SAM" id="Phobius"/>
    </source>
</evidence>
<evidence type="ECO:0000256" key="1">
    <source>
        <dbReference type="SAM" id="MobiDB-lite"/>
    </source>
</evidence>
<keyword evidence="2" id="KW-0812">Transmembrane</keyword>
<dbReference type="Proteomes" id="UP000279331">
    <property type="component" value="Unassembled WGS sequence"/>
</dbReference>
<proteinExistence type="predicted"/>
<reference evidence="6 7" key="1">
    <citation type="submission" date="2018-09" db="EMBL/GenBank/DDBJ databases">
        <authorList>
            <person name="Tagini F."/>
        </authorList>
    </citation>
    <scope>NUCLEOTIDE SEQUENCE [LARGE SCALE GENOMIC DNA]</scope>
    <source>
        <strain evidence="5 6">MK4</strain>
        <strain evidence="4 7">MK42</strain>
    </source>
</reference>
<keyword evidence="6" id="KW-1185">Reference proteome</keyword>
<dbReference type="EMBL" id="UPHL01000114">
    <property type="protein sequence ID" value="VAZ85160.1"/>
    <property type="molecule type" value="Genomic_DNA"/>
</dbReference>
<protein>
    <recommendedName>
        <fullName evidence="3">DUF4190 domain-containing protein</fullName>
    </recommendedName>
</protein>
<organism evidence="4 7">
    <name type="scientific">Mycobacterium persicum</name>
    <dbReference type="NCBI Taxonomy" id="1487726"/>
    <lineage>
        <taxon>Bacteria</taxon>
        <taxon>Bacillati</taxon>
        <taxon>Actinomycetota</taxon>
        <taxon>Actinomycetes</taxon>
        <taxon>Mycobacteriales</taxon>
        <taxon>Mycobacteriaceae</taxon>
        <taxon>Mycobacterium</taxon>
    </lineage>
</organism>
<dbReference type="InterPro" id="IPR025241">
    <property type="entry name" value="DUF4190"/>
</dbReference>
<feature type="transmembrane region" description="Helical" evidence="2">
    <location>
        <begin position="158"/>
        <end position="185"/>
    </location>
</feature>
<name>A0AB38UX22_9MYCO</name>
<evidence type="ECO:0000313" key="4">
    <source>
        <dbReference type="EMBL" id="VAZ85160.1"/>
    </source>
</evidence>
<dbReference type="EMBL" id="UPHM01000107">
    <property type="protein sequence ID" value="VAZ97670.1"/>
    <property type="molecule type" value="Genomic_DNA"/>
</dbReference>
<evidence type="ECO:0000259" key="3">
    <source>
        <dbReference type="Pfam" id="PF13828"/>
    </source>
</evidence>
<evidence type="ECO:0000313" key="5">
    <source>
        <dbReference type="EMBL" id="VAZ97670.1"/>
    </source>
</evidence>
<feature type="transmembrane region" description="Helical" evidence="2">
    <location>
        <begin position="197"/>
        <end position="221"/>
    </location>
</feature>
<evidence type="ECO:0000313" key="7">
    <source>
        <dbReference type="Proteomes" id="UP000279331"/>
    </source>
</evidence>
<evidence type="ECO:0000313" key="6">
    <source>
        <dbReference type="Proteomes" id="UP000271464"/>
    </source>
</evidence>
<feature type="domain" description="DUF4190" evidence="3">
    <location>
        <begin position="156"/>
        <end position="215"/>
    </location>
</feature>
<dbReference type="AlphaFoldDB" id="A0AB38UX22"/>
<keyword evidence="2" id="KW-1133">Transmembrane helix</keyword>
<dbReference type="Proteomes" id="UP000271464">
    <property type="component" value="Unassembled WGS sequence"/>
</dbReference>
<keyword evidence="2" id="KW-0472">Membrane</keyword>
<comment type="caution">
    <text evidence="4">The sequence shown here is derived from an EMBL/GenBank/DDBJ whole genome shotgun (WGS) entry which is preliminary data.</text>
</comment>